<sequence>MSLASSQAAFMAQVLDEEASLPSAWGNTQSAGMGVYRNNYRSSVVEALRSTYERTARWVGKDAFRQAAAHHIIMHPPASWTLDAAGQGFDLTCAELFTDDPEVAELAWLEWTMLDIFTMRDQAPLDQAGFAAATADFAESDWGTMRLAFLPGTTQCKVRHDLLALWNKLSSDDFERVDAALEAAQSCVVWREGERPVFALVPVDEGTVLDAMIEGASYEEACAILARKASSDEEVQQAAMRAGAMLGRWLNDGLIAAVNPD</sequence>
<evidence type="ECO:0000259" key="1">
    <source>
        <dbReference type="Pfam" id="PF09836"/>
    </source>
</evidence>
<reference evidence="2 3" key="1">
    <citation type="submission" date="2020-06" db="EMBL/GenBank/DDBJ databases">
        <title>Altererythrobacter lutimaris sp. nov., a marine bacterium isolated from a tidal flat.</title>
        <authorList>
            <person name="Kim D."/>
            <person name="Yoo Y."/>
            <person name="Kim J.-J."/>
        </authorList>
    </citation>
    <scope>NUCLEOTIDE SEQUENCE [LARGE SCALE GENOMIC DNA]</scope>
    <source>
        <strain evidence="2 3">JGD-16</strain>
    </source>
</reference>
<evidence type="ECO:0000313" key="3">
    <source>
        <dbReference type="Proteomes" id="UP000546031"/>
    </source>
</evidence>
<dbReference type="GO" id="GO:0003677">
    <property type="term" value="F:DNA binding"/>
    <property type="evidence" value="ECO:0007669"/>
    <property type="project" value="UniProtKB-KW"/>
</dbReference>
<comment type="caution">
    <text evidence="2">The sequence shown here is derived from an EMBL/GenBank/DDBJ whole genome shotgun (WGS) entry which is preliminary data.</text>
</comment>
<feature type="domain" description="Putative DNA-binding" evidence="1">
    <location>
        <begin position="7"/>
        <end position="89"/>
    </location>
</feature>
<accession>A0A850HDU9</accession>
<dbReference type="Proteomes" id="UP000546031">
    <property type="component" value="Unassembled WGS sequence"/>
</dbReference>
<dbReference type="RefSeq" id="WP_176274019.1">
    <property type="nucleotide sequence ID" value="NZ_JABWTA010000001.1"/>
</dbReference>
<keyword evidence="3" id="KW-1185">Reference proteome</keyword>
<proteinExistence type="predicted"/>
<keyword evidence="2" id="KW-0238">DNA-binding</keyword>
<dbReference type="Pfam" id="PF09836">
    <property type="entry name" value="DUF2063"/>
    <property type="match status" value="1"/>
</dbReference>
<organism evidence="2 3">
    <name type="scientific">Altererythrobacter lutimaris</name>
    <dbReference type="NCBI Taxonomy" id="2743979"/>
    <lineage>
        <taxon>Bacteria</taxon>
        <taxon>Pseudomonadati</taxon>
        <taxon>Pseudomonadota</taxon>
        <taxon>Alphaproteobacteria</taxon>
        <taxon>Sphingomonadales</taxon>
        <taxon>Erythrobacteraceae</taxon>
        <taxon>Altererythrobacter</taxon>
    </lineage>
</organism>
<evidence type="ECO:0000313" key="2">
    <source>
        <dbReference type="EMBL" id="NVE95830.1"/>
    </source>
</evidence>
<dbReference type="Gene3D" id="1.10.150.690">
    <property type="entry name" value="DUF2063"/>
    <property type="match status" value="1"/>
</dbReference>
<dbReference type="AlphaFoldDB" id="A0A850HDU9"/>
<name>A0A850HDU9_9SPHN</name>
<gene>
    <name evidence="2" type="ORF">HUO12_13055</name>
</gene>
<dbReference type="InterPro" id="IPR044922">
    <property type="entry name" value="DUF2063_N_sf"/>
</dbReference>
<dbReference type="EMBL" id="JABWTA010000001">
    <property type="protein sequence ID" value="NVE95830.1"/>
    <property type="molecule type" value="Genomic_DNA"/>
</dbReference>
<protein>
    <submittedName>
        <fullName evidence="2">Putative DNA-binding domain-containing protein</fullName>
    </submittedName>
</protein>
<dbReference type="InterPro" id="IPR018640">
    <property type="entry name" value="DUF2063"/>
</dbReference>